<dbReference type="AlphaFoldDB" id="A0A5M9X122"/>
<evidence type="ECO:0000313" key="3">
    <source>
        <dbReference type="Proteomes" id="UP000323664"/>
    </source>
</evidence>
<dbReference type="SUPFAM" id="SSF55729">
    <property type="entry name" value="Acyl-CoA N-acyltransferases (Nat)"/>
    <property type="match status" value="1"/>
</dbReference>
<dbReference type="GO" id="GO:0016747">
    <property type="term" value="F:acyltransferase activity, transferring groups other than amino-acyl groups"/>
    <property type="evidence" value="ECO:0007669"/>
    <property type="project" value="InterPro"/>
</dbReference>
<organism evidence="2 3">
    <name type="scientific">Paenibacillus amylolyticus</name>
    <dbReference type="NCBI Taxonomy" id="1451"/>
    <lineage>
        <taxon>Bacteria</taxon>
        <taxon>Bacillati</taxon>
        <taxon>Bacillota</taxon>
        <taxon>Bacilli</taxon>
        <taxon>Bacillales</taxon>
        <taxon>Paenibacillaceae</taxon>
        <taxon>Paenibacillus</taxon>
    </lineage>
</organism>
<comment type="caution">
    <text evidence="2">The sequence shown here is derived from an EMBL/GenBank/DDBJ whole genome shotgun (WGS) entry which is preliminary data.</text>
</comment>
<gene>
    <name evidence="2" type="ORF">EC604_27305</name>
</gene>
<keyword evidence="2" id="KW-0808">Transferase</keyword>
<evidence type="ECO:0000313" key="2">
    <source>
        <dbReference type="EMBL" id="KAA8787545.1"/>
    </source>
</evidence>
<dbReference type="InterPro" id="IPR016181">
    <property type="entry name" value="Acyl_CoA_acyltransferase"/>
</dbReference>
<dbReference type="EMBL" id="RIAS01000025">
    <property type="protein sequence ID" value="KAA8787545.1"/>
    <property type="molecule type" value="Genomic_DNA"/>
</dbReference>
<feature type="domain" description="N-acetyltransferase" evidence="1">
    <location>
        <begin position="17"/>
        <end position="158"/>
    </location>
</feature>
<dbReference type="Proteomes" id="UP000323664">
    <property type="component" value="Unassembled WGS sequence"/>
</dbReference>
<dbReference type="OrthoDB" id="8479334at2"/>
<dbReference type="Pfam" id="PF00583">
    <property type="entry name" value="Acetyltransf_1"/>
    <property type="match status" value="1"/>
</dbReference>
<sequence>MNFAIVQVSQKLREVLNNLMQFYIYDLSEFLNFDVEENGKYSPYPLDDYFKEGNHHFAYLIKREEKYVGFVLVRLIEDLGLRRYSIAEFFILKKYRGEGMGKSVATDIFNRHKGPWEVHQIESNQGAQVFWKRVINECTKGQFEERIENGKTIQTFVS</sequence>
<evidence type="ECO:0000259" key="1">
    <source>
        <dbReference type="PROSITE" id="PS51186"/>
    </source>
</evidence>
<dbReference type="InterPro" id="IPR000182">
    <property type="entry name" value="GNAT_dom"/>
</dbReference>
<dbReference type="PROSITE" id="PS51186">
    <property type="entry name" value="GNAT"/>
    <property type="match status" value="1"/>
</dbReference>
<name>A0A5M9X122_PAEAM</name>
<dbReference type="RefSeq" id="WP_123067179.1">
    <property type="nucleotide sequence ID" value="NZ_RIAS01000025.1"/>
</dbReference>
<proteinExistence type="predicted"/>
<accession>A0A5M9X122</accession>
<protein>
    <submittedName>
        <fullName evidence="2">GNAT family N-acetyltransferase</fullName>
    </submittedName>
</protein>
<dbReference type="Gene3D" id="3.40.630.30">
    <property type="match status" value="1"/>
</dbReference>
<reference evidence="2 3" key="1">
    <citation type="journal article" date="2019" name="J. Ind. Microbiol. Biotechnol.">
        <title>Paenibacillus amylolyticus 27C64 has a diverse set of carbohydrate-active enzymes and complete pectin deconstruction system.</title>
        <authorList>
            <person name="Keggi C."/>
            <person name="Doran-Peterson J."/>
        </authorList>
    </citation>
    <scope>NUCLEOTIDE SEQUENCE [LARGE SCALE GENOMIC DNA]</scope>
    <source>
        <strain evidence="2 3">27C64</strain>
    </source>
</reference>